<keyword evidence="6" id="KW-0812">Transmembrane</keyword>
<dbReference type="Gene3D" id="1.10.287.950">
    <property type="entry name" value="Methyl-accepting chemotaxis protein"/>
    <property type="match status" value="1"/>
</dbReference>
<evidence type="ECO:0000259" key="8">
    <source>
        <dbReference type="PROSITE" id="PS50192"/>
    </source>
</evidence>
<feature type="domain" description="Methyl-accepting transducer" evidence="7">
    <location>
        <begin position="372"/>
        <end position="601"/>
    </location>
</feature>
<dbReference type="PROSITE" id="PS50885">
    <property type="entry name" value="HAMP"/>
    <property type="match status" value="2"/>
</dbReference>
<sequence>MIDSTLGALSKLRLGPRLVGGFLIIAGACAFLAYQSMDALGRVRECQVNANTNLVPSALALGKMGINILAVQRAERSAILFGKGGNDTELRSVRESCEQRRREADDGAKAYAALPMTDKEAVLWKAFEAKFAEWKRLSDEILTQIDRREFSKAEEVFGRETPAMRECNAALTAVMDGQQVLSKEENAKANEVFDHGRRTMWAVSIGAVLAAIGLGLLLTASVVRPLTQTIAVLEGVTKGDLSRKVEVKSEDELGQLGAALNVAIDGLAAAKEAERAAAVRDKERAEREAAVERERAEREAAVERERQEREAAAAAEVRRKASTIQETIRALAAGDFTATVPDLGSDDMGQMGRSLNEAVLSVRTALEGVREVAEQLADASGQLSSASEEISSGAQEQASSLEETASSLQEITATVKQSADNAQQARQLASGSKEVAERGGQVVSGAVEAMSEINGSSKKIADIITTIDEIAFQTNLLALNAAVEAARAGEQGRGFAVVATEVRNLAQRSATAAKEIKSLIQDSVKKVDAGTELVNKSGDTLAEIVTSVKRVTDIVTEMASASREQSSGIEQVNKAVSQMDSVTQRNASQTEEMSATAQSLTDQAAQLRDLVSRFKLGGAAHAPAARPAKRSAGLKPRPAVAKALKRSTNGSSGSGGGHELDAMGGDGFSDF</sequence>
<gene>
    <name evidence="10" type="ORF">R5W23_005470</name>
</gene>
<dbReference type="InterPro" id="IPR051310">
    <property type="entry name" value="MCP_chemotaxis"/>
</dbReference>
<dbReference type="PRINTS" id="PR00260">
    <property type="entry name" value="CHEMTRNSDUCR"/>
</dbReference>
<evidence type="ECO:0000313" key="11">
    <source>
        <dbReference type="Proteomes" id="UP001272242"/>
    </source>
</evidence>
<evidence type="ECO:0000256" key="2">
    <source>
        <dbReference type="ARBA" id="ARBA00029447"/>
    </source>
</evidence>
<dbReference type="SUPFAM" id="SSF158472">
    <property type="entry name" value="HAMP domain-like"/>
    <property type="match status" value="1"/>
</dbReference>
<keyword evidence="11" id="KW-1185">Reference proteome</keyword>
<dbReference type="InterPro" id="IPR000727">
    <property type="entry name" value="T_SNARE_dom"/>
</dbReference>
<feature type="domain" description="T-SNARE coiled-coil homology" evidence="8">
    <location>
        <begin position="531"/>
        <end position="593"/>
    </location>
</feature>
<comment type="similarity">
    <text evidence="2">Belongs to the methyl-accepting chemotaxis (MCP) protein family.</text>
</comment>
<keyword evidence="1" id="KW-0488">Methylation</keyword>
<name>A0ABU5EV92_9BACT</name>
<dbReference type="InterPro" id="IPR004090">
    <property type="entry name" value="Chemotax_Me-accpt_rcpt"/>
</dbReference>
<protein>
    <submittedName>
        <fullName evidence="10">Methyl-accepting chemotaxis protein</fullName>
    </submittedName>
</protein>
<evidence type="ECO:0000256" key="6">
    <source>
        <dbReference type="SAM" id="Phobius"/>
    </source>
</evidence>
<dbReference type="PROSITE" id="PS50192">
    <property type="entry name" value="T_SNARE"/>
    <property type="match status" value="1"/>
</dbReference>
<dbReference type="SMART" id="SM00283">
    <property type="entry name" value="MA"/>
    <property type="match status" value="1"/>
</dbReference>
<feature type="coiled-coil region" evidence="4">
    <location>
        <begin position="268"/>
        <end position="308"/>
    </location>
</feature>
<comment type="caution">
    <text evidence="10">The sequence shown here is derived from an EMBL/GenBank/DDBJ whole genome shotgun (WGS) entry which is preliminary data.</text>
</comment>
<keyword evidence="4" id="KW-0175">Coiled coil</keyword>
<evidence type="ECO:0000256" key="4">
    <source>
        <dbReference type="SAM" id="Coils"/>
    </source>
</evidence>
<dbReference type="PANTHER" id="PTHR43531">
    <property type="entry name" value="PROTEIN ICFG"/>
    <property type="match status" value="1"/>
</dbReference>
<organism evidence="10 11">
    <name type="scientific">Gemmata algarum</name>
    <dbReference type="NCBI Taxonomy" id="2975278"/>
    <lineage>
        <taxon>Bacteria</taxon>
        <taxon>Pseudomonadati</taxon>
        <taxon>Planctomycetota</taxon>
        <taxon>Planctomycetia</taxon>
        <taxon>Gemmatales</taxon>
        <taxon>Gemmataceae</taxon>
        <taxon>Gemmata</taxon>
    </lineage>
</organism>
<keyword evidence="3" id="KW-0807">Transducer</keyword>
<feature type="domain" description="HAMP" evidence="9">
    <location>
        <begin position="220"/>
        <end position="272"/>
    </location>
</feature>
<evidence type="ECO:0000256" key="1">
    <source>
        <dbReference type="ARBA" id="ARBA00022481"/>
    </source>
</evidence>
<feature type="domain" description="HAMP" evidence="9">
    <location>
        <begin position="315"/>
        <end position="367"/>
    </location>
</feature>
<dbReference type="Pfam" id="PF12729">
    <property type="entry name" value="4HB_MCP_1"/>
    <property type="match status" value="1"/>
</dbReference>
<dbReference type="Pfam" id="PF00015">
    <property type="entry name" value="MCPsignal"/>
    <property type="match status" value="1"/>
</dbReference>
<dbReference type="Gene3D" id="6.10.340.10">
    <property type="match status" value="1"/>
</dbReference>
<evidence type="ECO:0000313" key="10">
    <source>
        <dbReference type="EMBL" id="MDY3558377.1"/>
    </source>
</evidence>
<dbReference type="Pfam" id="PF00672">
    <property type="entry name" value="HAMP"/>
    <property type="match status" value="2"/>
</dbReference>
<accession>A0ABU5EV92</accession>
<feature type="transmembrane region" description="Helical" evidence="6">
    <location>
        <begin position="14"/>
        <end position="34"/>
    </location>
</feature>
<keyword evidence="6" id="KW-0472">Membrane</keyword>
<dbReference type="PROSITE" id="PS50111">
    <property type="entry name" value="CHEMOTAXIS_TRANSDUC_2"/>
    <property type="match status" value="1"/>
</dbReference>
<reference evidence="11" key="1">
    <citation type="journal article" date="2023" name="Mar. Drugs">
        <title>Gemmata algarum, a Novel Planctomycete Isolated from an Algal Mat, Displays Antimicrobial Activity.</title>
        <authorList>
            <person name="Kumar G."/>
            <person name="Kallscheuer N."/>
            <person name="Kashif M."/>
            <person name="Ahamad S."/>
            <person name="Jagadeeshwari U."/>
            <person name="Pannikurungottu S."/>
            <person name="Haufschild T."/>
            <person name="Kabuu M."/>
            <person name="Sasikala C."/>
            <person name="Jogler C."/>
            <person name="Ramana C."/>
        </authorList>
    </citation>
    <scope>NUCLEOTIDE SEQUENCE [LARGE SCALE GENOMIC DNA]</scope>
    <source>
        <strain evidence="11">JC673</strain>
    </source>
</reference>
<dbReference type="RefSeq" id="WP_320685307.1">
    <property type="nucleotide sequence ID" value="NZ_JAXBLV010000026.1"/>
</dbReference>
<keyword evidence="6" id="KW-1133">Transmembrane helix</keyword>
<feature type="region of interest" description="Disordered" evidence="5">
    <location>
        <begin position="619"/>
        <end position="671"/>
    </location>
</feature>
<evidence type="ECO:0000256" key="3">
    <source>
        <dbReference type="PROSITE-ProRule" id="PRU00284"/>
    </source>
</evidence>
<dbReference type="EMBL" id="JAXBLV010000026">
    <property type="protein sequence ID" value="MDY3558377.1"/>
    <property type="molecule type" value="Genomic_DNA"/>
</dbReference>
<feature type="transmembrane region" description="Helical" evidence="6">
    <location>
        <begin position="201"/>
        <end position="223"/>
    </location>
</feature>
<dbReference type="PANTHER" id="PTHR43531:SF14">
    <property type="entry name" value="METHYL-ACCEPTING CHEMOTAXIS PROTEIN I-RELATED"/>
    <property type="match status" value="1"/>
</dbReference>
<dbReference type="Proteomes" id="UP001272242">
    <property type="component" value="Unassembled WGS sequence"/>
</dbReference>
<dbReference type="CDD" id="cd11386">
    <property type="entry name" value="MCP_signal"/>
    <property type="match status" value="1"/>
</dbReference>
<dbReference type="InterPro" id="IPR003660">
    <property type="entry name" value="HAMP_dom"/>
</dbReference>
<proteinExistence type="inferred from homology"/>
<dbReference type="SUPFAM" id="SSF58104">
    <property type="entry name" value="Methyl-accepting chemotaxis protein (MCP) signaling domain"/>
    <property type="match status" value="1"/>
</dbReference>
<dbReference type="SMART" id="SM00304">
    <property type="entry name" value="HAMP"/>
    <property type="match status" value="2"/>
</dbReference>
<dbReference type="InterPro" id="IPR024478">
    <property type="entry name" value="HlyB_4HB_MCP"/>
</dbReference>
<dbReference type="InterPro" id="IPR004089">
    <property type="entry name" value="MCPsignal_dom"/>
</dbReference>
<dbReference type="CDD" id="cd06225">
    <property type="entry name" value="HAMP"/>
    <property type="match status" value="2"/>
</dbReference>
<evidence type="ECO:0000259" key="9">
    <source>
        <dbReference type="PROSITE" id="PS50885"/>
    </source>
</evidence>
<evidence type="ECO:0000259" key="7">
    <source>
        <dbReference type="PROSITE" id="PS50111"/>
    </source>
</evidence>
<feature type="region of interest" description="Disordered" evidence="5">
    <location>
        <begin position="383"/>
        <end position="406"/>
    </location>
</feature>
<evidence type="ECO:0000256" key="5">
    <source>
        <dbReference type="SAM" id="MobiDB-lite"/>
    </source>
</evidence>